<keyword evidence="8 10" id="KW-1133">Transmembrane helix</keyword>
<evidence type="ECO:0000313" key="13">
    <source>
        <dbReference type="Proteomes" id="UP000886520"/>
    </source>
</evidence>
<dbReference type="GO" id="GO:0005789">
    <property type="term" value="C:endoplasmic reticulum membrane"/>
    <property type="evidence" value="ECO:0007669"/>
    <property type="project" value="TreeGrafter"/>
</dbReference>
<comment type="subcellular location">
    <subcellularLocation>
        <location evidence="2">Membrane</location>
        <topology evidence="2">Multi-pass membrane protein</topology>
    </subcellularLocation>
</comment>
<sequence>MSAFRAAPLASCLLLWVVGIVYRVLTSYFVDILKKQLPPEVLYFVWDPEDPNYDPVQDVLETSIGQHLALLATPSLFPLKIRLSDPLMALPVELFLFHVCYPFTIKNFRPRAALQTVLRHCFSVVGHILGLLEFLLPREHNQNNQASGATHESYQQHPQGRFQVRPLIVGFEVFQRKLYVFTSALDFERYIFAIKIVSLLIGAEITVVFFNATMLLLPILLGRRLLSAMAYFPIVRYNDLHAFCVGFHIIWAVVAGIGYGTVYFKQHNAWALPMHLMARTLFMTKSCVPLFLWVKSIHQRVGALMASTFLFPPGYFVQFVVIPSLVGLLFELLVVIPLSVPIEKSPIFLLYQDWALGLAILKIGTRMVSLRHVATLIDERWRLKLERVNRDGFAHLQGPWIMREIVLPILVQLLSALCVPYACARGLFPALGIRATMHLEAP</sequence>
<feature type="transmembrane region" description="Helical" evidence="10">
    <location>
        <begin position="314"/>
        <end position="336"/>
    </location>
</feature>
<dbReference type="Pfam" id="PF23113">
    <property type="entry name" value="MARCHF6_C"/>
    <property type="match status" value="1"/>
</dbReference>
<evidence type="ECO:0000256" key="6">
    <source>
        <dbReference type="ARBA" id="ARBA00022692"/>
    </source>
</evidence>
<accession>A0A9D4ZEQ2</accession>
<reference evidence="12" key="1">
    <citation type="submission" date="2021-01" db="EMBL/GenBank/DDBJ databases">
        <title>Adiantum capillus-veneris genome.</title>
        <authorList>
            <person name="Fang Y."/>
            <person name="Liao Q."/>
        </authorList>
    </citation>
    <scope>NUCLEOTIDE SEQUENCE</scope>
    <source>
        <strain evidence="12">H3</strain>
        <tissue evidence="12">Leaf</tissue>
    </source>
</reference>
<comment type="catalytic activity">
    <reaction evidence="1">
        <text>S-ubiquitinyl-[E2 ubiquitin-conjugating enzyme]-L-cysteine + [acceptor protein]-L-lysine = [E2 ubiquitin-conjugating enzyme]-L-cysteine + N(6)-ubiquitinyl-[acceptor protein]-L-lysine.</text>
        <dbReference type="EC" id="2.3.2.27"/>
    </reaction>
</comment>
<keyword evidence="9 10" id="KW-0472">Membrane</keyword>
<evidence type="ECO:0000256" key="7">
    <source>
        <dbReference type="ARBA" id="ARBA00022786"/>
    </source>
</evidence>
<evidence type="ECO:0000256" key="4">
    <source>
        <dbReference type="ARBA" id="ARBA00012483"/>
    </source>
</evidence>
<organism evidence="12 13">
    <name type="scientific">Adiantum capillus-veneris</name>
    <name type="common">Maidenhair fern</name>
    <dbReference type="NCBI Taxonomy" id="13818"/>
    <lineage>
        <taxon>Eukaryota</taxon>
        <taxon>Viridiplantae</taxon>
        <taxon>Streptophyta</taxon>
        <taxon>Embryophyta</taxon>
        <taxon>Tracheophyta</taxon>
        <taxon>Polypodiopsida</taxon>
        <taxon>Polypodiidae</taxon>
        <taxon>Polypodiales</taxon>
        <taxon>Pteridineae</taxon>
        <taxon>Pteridaceae</taxon>
        <taxon>Vittarioideae</taxon>
        <taxon>Adiantum</taxon>
    </lineage>
</organism>
<keyword evidence="5" id="KW-0808">Transferase</keyword>
<name>A0A9D4ZEQ2_ADICA</name>
<feature type="transmembrane region" description="Helical" evidence="10">
    <location>
        <begin position="276"/>
        <end position="294"/>
    </location>
</feature>
<evidence type="ECO:0000313" key="12">
    <source>
        <dbReference type="EMBL" id="KAI5069941.1"/>
    </source>
</evidence>
<gene>
    <name evidence="12" type="ORF">GOP47_0014284</name>
</gene>
<protein>
    <recommendedName>
        <fullName evidence="4">RING-type E3 ubiquitin transferase</fullName>
        <ecNumber evidence="4">2.3.2.27</ecNumber>
    </recommendedName>
</protein>
<feature type="transmembrane region" description="Helical" evidence="10">
    <location>
        <begin position="6"/>
        <end position="25"/>
    </location>
</feature>
<comment type="caution">
    <text evidence="12">The sequence shown here is derived from an EMBL/GenBank/DDBJ whole genome shotgun (WGS) entry which is preliminary data.</text>
</comment>
<dbReference type="GO" id="GO:0036503">
    <property type="term" value="P:ERAD pathway"/>
    <property type="evidence" value="ECO:0007669"/>
    <property type="project" value="TreeGrafter"/>
</dbReference>
<dbReference type="PANTHER" id="PTHR13145:SF0">
    <property type="entry name" value="E3 UBIQUITIN-PROTEIN LIGASE MARCHF6"/>
    <property type="match status" value="1"/>
</dbReference>
<dbReference type="AlphaFoldDB" id="A0A9D4ZEQ2"/>
<feature type="transmembrane region" description="Helical" evidence="10">
    <location>
        <begin position="196"/>
        <end position="220"/>
    </location>
</feature>
<dbReference type="EMBL" id="JABFUD020000014">
    <property type="protein sequence ID" value="KAI5069941.1"/>
    <property type="molecule type" value="Genomic_DNA"/>
</dbReference>
<keyword evidence="7" id="KW-0833">Ubl conjugation pathway</keyword>
<evidence type="ECO:0000256" key="10">
    <source>
        <dbReference type="SAM" id="Phobius"/>
    </source>
</evidence>
<dbReference type="OrthoDB" id="1108038at2759"/>
<dbReference type="InterPro" id="IPR056521">
    <property type="entry name" value="MARCHF6-like_C"/>
</dbReference>
<comment type="pathway">
    <text evidence="3">Protein modification; protein ubiquitination.</text>
</comment>
<evidence type="ECO:0000256" key="1">
    <source>
        <dbReference type="ARBA" id="ARBA00000900"/>
    </source>
</evidence>
<evidence type="ECO:0000256" key="3">
    <source>
        <dbReference type="ARBA" id="ARBA00004906"/>
    </source>
</evidence>
<dbReference type="PANTHER" id="PTHR13145">
    <property type="entry name" value="SSM4 PROTEIN"/>
    <property type="match status" value="1"/>
</dbReference>
<dbReference type="Proteomes" id="UP000886520">
    <property type="component" value="Chromosome 14"/>
</dbReference>
<evidence type="ECO:0000256" key="5">
    <source>
        <dbReference type="ARBA" id="ARBA00022679"/>
    </source>
</evidence>
<evidence type="ECO:0000256" key="2">
    <source>
        <dbReference type="ARBA" id="ARBA00004141"/>
    </source>
</evidence>
<dbReference type="EC" id="2.3.2.27" evidence="4"/>
<evidence type="ECO:0000259" key="11">
    <source>
        <dbReference type="Pfam" id="PF23113"/>
    </source>
</evidence>
<keyword evidence="13" id="KW-1185">Reference proteome</keyword>
<feature type="domain" description="E3 ubiquitin-protein ligase MARCHF6-like C-terminal" evidence="11">
    <location>
        <begin position="300"/>
        <end position="436"/>
    </location>
</feature>
<evidence type="ECO:0000256" key="8">
    <source>
        <dbReference type="ARBA" id="ARBA00022989"/>
    </source>
</evidence>
<keyword evidence="6 10" id="KW-0812">Transmembrane</keyword>
<proteinExistence type="predicted"/>
<dbReference type="GO" id="GO:0061630">
    <property type="term" value="F:ubiquitin protein ligase activity"/>
    <property type="evidence" value="ECO:0007669"/>
    <property type="project" value="UniProtKB-EC"/>
</dbReference>
<feature type="transmembrane region" description="Helical" evidence="10">
    <location>
        <begin position="240"/>
        <end position="264"/>
    </location>
</feature>
<evidence type="ECO:0000256" key="9">
    <source>
        <dbReference type="ARBA" id="ARBA00023136"/>
    </source>
</evidence>